<dbReference type="Pfam" id="PF01739">
    <property type="entry name" value="CheR"/>
    <property type="match status" value="1"/>
</dbReference>
<evidence type="ECO:0000256" key="2">
    <source>
        <dbReference type="ARBA" id="ARBA00012534"/>
    </source>
</evidence>
<dbReference type="EC" id="2.1.1.80" evidence="2"/>
<evidence type="ECO:0000256" key="5">
    <source>
        <dbReference type="ARBA" id="ARBA00022691"/>
    </source>
</evidence>
<reference evidence="8" key="1">
    <citation type="journal article" date="2017" name="Proc. Natl. Acad. Sci. U.S.A.">
        <title>Simulation of Deepwater Horizon oil plume reveals substrate specialization within a complex community of hydrocarbon degraders.</title>
        <authorList>
            <person name="Hu P."/>
            <person name="Dubinsky E.A."/>
            <person name="Probst A.J."/>
            <person name="Wang J."/>
            <person name="Sieber C.M.K."/>
            <person name="Tom L.M."/>
            <person name="Gardinali P."/>
            <person name="Banfield J.F."/>
            <person name="Atlas R.M."/>
            <person name="Andersen G.L."/>
        </authorList>
    </citation>
    <scope>NUCLEOTIDE SEQUENCE [LARGE SCALE GENOMIC DNA]</scope>
</reference>
<dbReference type="InterPro" id="IPR050903">
    <property type="entry name" value="Bact_Chemotaxis_MeTrfase"/>
</dbReference>
<dbReference type="PRINTS" id="PR00996">
    <property type="entry name" value="CHERMTFRASE"/>
</dbReference>
<dbReference type="InterPro" id="IPR022641">
    <property type="entry name" value="CheR_N"/>
</dbReference>
<comment type="catalytic activity">
    <reaction evidence="1">
        <text>L-glutamyl-[protein] + S-adenosyl-L-methionine = [protein]-L-glutamate 5-O-methyl ester + S-adenosyl-L-homocysteine</text>
        <dbReference type="Rhea" id="RHEA:24452"/>
        <dbReference type="Rhea" id="RHEA-COMP:10208"/>
        <dbReference type="Rhea" id="RHEA-COMP:10311"/>
        <dbReference type="ChEBI" id="CHEBI:29973"/>
        <dbReference type="ChEBI" id="CHEBI:57856"/>
        <dbReference type="ChEBI" id="CHEBI:59789"/>
        <dbReference type="ChEBI" id="CHEBI:82795"/>
        <dbReference type="EC" id="2.1.1.80"/>
    </reaction>
</comment>
<dbReference type="PROSITE" id="PS50123">
    <property type="entry name" value="CHER"/>
    <property type="match status" value="1"/>
</dbReference>
<evidence type="ECO:0000313" key="7">
    <source>
        <dbReference type="EMBL" id="OUS41013.1"/>
    </source>
</evidence>
<dbReference type="InterPro" id="IPR022642">
    <property type="entry name" value="CheR_C"/>
</dbReference>
<evidence type="ECO:0000259" key="6">
    <source>
        <dbReference type="PROSITE" id="PS50123"/>
    </source>
</evidence>
<dbReference type="SUPFAM" id="SSF53335">
    <property type="entry name" value="S-adenosyl-L-methionine-dependent methyltransferases"/>
    <property type="match status" value="1"/>
</dbReference>
<dbReference type="PANTHER" id="PTHR24422:SF19">
    <property type="entry name" value="CHEMOTAXIS PROTEIN METHYLTRANSFERASE"/>
    <property type="match status" value="1"/>
</dbReference>
<sequence>MSNPSDFFSSKRSSFGMMPDMEEEQFLRWQNLLEERTGMCLSPQRKSFLQTSLGIRMRELGCDDYENYYQLVTTGAGGAIEWATLSDRLTVQETRFFRDPDAMLFVKNHLLELAKTRPQNQAIDIWSMGCSSGEEVYSLAMLAEECLTPLGVKFSVTGTDLSTVVLRKARQGKYPIRKLETLPLSYREHYCNKIGNNEYQVMPFLRDRTCFTQVNALNLDAFPVEGLSVIYCQNLLIYFRRWRRREILNALADRLVPGGILVTGLGEMVDWQHPNLIQIDNNKLSVYVRRNNNKPIGEL</sequence>
<dbReference type="SUPFAM" id="SSF47757">
    <property type="entry name" value="Chemotaxis receptor methyltransferase CheR, N-terminal domain"/>
    <property type="match status" value="1"/>
</dbReference>
<dbReference type="Gene3D" id="3.40.50.150">
    <property type="entry name" value="Vaccinia Virus protein VP39"/>
    <property type="match status" value="1"/>
</dbReference>
<evidence type="ECO:0000256" key="4">
    <source>
        <dbReference type="ARBA" id="ARBA00022679"/>
    </source>
</evidence>
<protein>
    <recommendedName>
        <fullName evidence="2">protein-glutamate O-methyltransferase</fullName>
        <ecNumber evidence="2">2.1.1.80</ecNumber>
    </recommendedName>
</protein>
<dbReference type="AlphaFoldDB" id="A0A1Y5HYX9"/>
<name>A0A1Y5HYX9_OLEAN</name>
<evidence type="ECO:0000256" key="1">
    <source>
        <dbReference type="ARBA" id="ARBA00001541"/>
    </source>
</evidence>
<dbReference type="GO" id="GO:0032259">
    <property type="term" value="P:methylation"/>
    <property type="evidence" value="ECO:0007669"/>
    <property type="project" value="UniProtKB-KW"/>
</dbReference>
<dbReference type="Gene3D" id="1.10.155.10">
    <property type="entry name" value="Chemotaxis receptor methyltransferase CheR, N-terminal domain"/>
    <property type="match status" value="1"/>
</dbReference>
<comment type="caution">
    <text evidence="7">The sequence shown here is derived from an EMBL/GenBank/DDBJ whole genome shotgun (WGS) entry which is preliminary data.</text>
</comment>
<dbReference type="InterPro" id="IPR036804">
    <property type="entry name" value="CheR_N_sf"/>
</dbReference>
<gene>
    <name evidence="7" type="ORF">A9R00_03095</name>
</gene>
<dbReference type="Pfam" id="PF03705">
    <property type="entry name" value="CheR_N"/>
    <property type="match status" value="1"/>
</dbReference>
<keyword evidence="5" id="KW-0949">S-adenosyl-L-methionine</keyword>
<dbReference type="SMART" id="SM00138">
    <property type="entry name" value="MeTrc"/>
    <property type="match status" value="1"/>
</dbReference>
<dbReference type="Proteomes" id="UP000227088">
    <property type="component" value="Unassembled WGS sequence"/>
</dbReference>
<keyword evidence="3 7" id="KW-0489">Methyltransferase</keyword>
<proteinExistence type="predicted"/>
<dbReference type="PANTHER" id="PTHR24422">
    <property type="entry name" value="CHEMOTAXIS PROTEIN METHYLTRANSFERASE"/>
    <property type="match status" value="1"/>
</dbReference>
<dbReference type="InterPro" id="IPR029063">
    <property type="entry name" value="SAM-dependent_MTases_sf"/>
</dbReference>
<feature type="domain" description="CheR-type methyltransferase" evidence="6">
    <location>
        <begin position="14"/>
        <end position="292"/>
    </location>
</feature>
<dbReference type="GO" id="GO:0008983">
    <property type="term" value="F:protein-glutamate O-methyltransferase activity"/>
    <property type="evidence" value="ECO:0007669"/>
    <property type="project" value="UniProtKB-EC"/>
</dbReference>
<keyword evidence="4 7" id="KW-0808">Transferase</keyword>
<evidence type="ECO:0000256" key="3">
    <source>
        <dbReference type="ARBA" id="ARBA00022603"/>
    </source>
</evidence>
<evidence type="ECO:0000313" key="8">
    <source>
        <dbReference type="Proteomes" id="UP000227088"/>
    </source>
</evidence>
<dbReference type="EMBL" id="MABE01000176">
    <property type="protein sequence ID" value="OUS41013.1"/>
    <property type="molecule type" value="Genomic_DNA"/>
</dbReference>
<dbReference type="InterPro" id="IPR000780">
    <property type="entry name" value="CheR_MeTrfase"/>
</dbReference>
<organism evidence="7 8">
    <name type="scientific">Oleispira antarctica</name>
    <dbReference type="NCBI Taxonomy" id="188908"/>
    <lineage>
        <taxon>Bacteria</taxon>
        <taxon>Pseudomonadati</taxon>
        <taxon>Pseudomonadota</taxon>
        <taxon>Gammaproteobacteria</taxon>
        <taxon>Oceanospirillales</taxon>
        <taxon>Oceanospirillaceae</taxon>
        <taxon>Oleispira</taxon>
    </lineage>
</organism>
<accession>A0A1Y5HYX9</accession>